<dbReference type="GO" id="GO:0003677">
    <property type="term" value="F:DNA binding"/>
    <property type="evidence" value="ECO:0007669"/>
    <property type="project" value="UniProtKB-KW"/>
</dbReference>
<sequence length="152" mass="17005">MTTKTLLNLTEFLPFRLSVLSNTISERIAAAYRRDFGLSVPQWRVMAVIGQNPGLTATQLAETTRMDKVAVSRAIAGLIDDGRMERRATPHDGRSSTLYLTRRGEEIYDEVAPLARQFEDELLSQLSASDQKALKRLLDLMAKAASPDQPLW</sequence>
<protein>
    <submittedName>
        <fullName evidence="5">MarR family transcriptional regulator</fullName>
    </submittedName>
</protein>
<dbReference type="PANTHER" id="PTHR35790:SF4">
    <property type="entry name" value="HTH-TYPE TRANSCRIPTIONAL REGULATOR PCHR"/>
    <property type="match status" value="1"/>
</dbReference>
<dbReference type="PANTHER" id="PTHR35790">
    <property type="entry name" value="HTH-TYPE TRANSCRIPTIONAL REGULATOR PCHR"/>
    <property type="match status" value="1"/>
</dbReference>
<dbReference type="InterPro" id="IPR052067">
    <property type="entry name" value="Metal_resp_HTH_trans_reg"/>
</dbReference>
<accession>A0A371RFP1</accession>
<keyword evidence="1" id="KW-0805">Transcription regulation</keyword>
<proteinExistence type="predicted"/>
<dbReference type="PROSITE" id="PS50995">
    <property type="entry name" value="HTH_MARR_2"/>
    <property type="match status" value="1"/>
</dbReference>
<comment type="caution">
    <text evidence="5">The sequence shown here is derived from an EMBL/GenBank/DDBJ whole genome shotgun (WGS) entry which is preliminary data.</text>
</comment>
<dbReference type="Gene3D" id="1.10.10.10">
    <property type="entry name" value="Winged helix-like DNA-binding domain superfamily/Winged helix DNA-binding domain"/>
    <property type="match status" value="1"/>
</dbReference>
<dbReference type="AlphaFoldDB" id="A0A371RFP1"/>
<evidence type="ECO:0000313" key="5">
    <source>
        <dbReference type="EMBL" id="RFB04268.1"/>
    </source>
</evidence>
<organism evidence="5 6">
    <name type="scientific">Parvularcula marina</name>
    <dbReference type="NCBI Taxonomy" id="2292771"/>
    <lineage>
        <taxon>Bacteria</taxon>
        <taxon>Pseudomonadati</taxon>
        <taxon>Pseudomonadota</taxon>
        <taxon>Alphaproteobacteria</taxon>
        <taxon>Parvularculales</taxon>
        <taxon>Parvularculaceae</taxon>
        <taxon>Parvularcula</taxon>
    </lineage>
</organism>
<dbReference type="OrthoDB" id="8906692at2"/>
<dbReference type="EMBL" id="QUQO01000001">
    <property type="protein sequence ID" value="RFB04268.1"/>
    <property type="molecule type" value="Genomic_DNA"/>
</dbReference>
<dbReference type="InterPro" id="IPR036388">
    <property type="entry name" value="WH-like_DNA-bd_sf"/>
</dbReference>
<dbReference type="PRINTS" id="PR00598">
    <property type="entry name" value="HTHMARR"/>
</dbReference>
<dbReference type="InterPro" id="IPR036390">
    <property type="entry name" value="WH_DNA-bd_sf"/>
</dbReference>
<evidence type="ECO:0000256" key="1">
    <source>
        <dbReference type="ARBA" id="ARBA00023015"/>
    </source>
</evidence>
<dbReference type="Proteomes" id="UP000264589">
    <property type="component" value="Unassembled WGS sequence"/>
</dbReference>
<feature type="domain" description="HTH marR-type" evidence="4">
    <location>
        <begin position="1"/>
        <end position="143"/>
    </location>
</feature>
<keyword evidence="2" id="KW-0238">DNA-binding</keyword>
<keyword evidence="3" id="KW-0804">Transcription</keyword>
<reference evidence="5 6" key="1">
    <citation type="submission" date="2018-08" db="EMBL/GenBank/DDBJ databases">
        <title>Parvularcula sp. SM1705, isolated from surface water of the South Sea China.</title>
        <authorList>
            <person name="Sun L."/>
        </authorList>
    </citation>
    <scope>NUCLEOTIDE SEQUENCE [LARGE SCALE GENOMIC DNA]</scope>
    <source>
        <strain evidence="5 6">SM1705</strain>
    </source>
</reference>
<dbReference type="InParanoid" id="A0A371RFP1"/>
<dbReference type="InterPro" id="IPR000835">
    <property type="entry name" value="HTH_MarR-typ"/>
</dbReference>
<dbReference type="SUPFAM" id="SSF46785">
    <property type="entry name" value="Winged helix' DNA-binding domain"/>
    <property type="match status" value="1"/>
</dbReference>
<gene>
    <name evidence="5" type="ORF">DX908_02585</name>
</gene>
<evidence type="ECO:0000256" key="2">
    <source>
        <dbReference type="ARBA" id="ARBA00023125"/>
    </source>
</evidence>
<name>A0A371RFP1_9PROT</name>
<dbReference type="RefSeq" id="WP_116390896.1">
    <property type="nucleotide sequence ID" value="NZ_QUQO01000001.1"/>
</dbReference>
<keyword evidence="6" id="KW-1185">Reference proteome</keyword>
<dbReference type="Pfam" id="PF12802">
    <property type="entry name" value="MarR_2"/>
    <property type="match status" value="1"/>
</dbReference>
<dbReference type="GO" id="GO:0003700">
    <property type="term" value="F:DNA-binding transcription factor activity"/>
    <property type="evidence" value="ECO:0007669"/>
    <property type="project" value="InterPro"/>
</dbReference>
<dbReference type="SMART" id="SM00347">
    <property type="entry name" value="HTH_MARR"/>
    <property type="match status" value="1"/>
</dbReference>
<evidence type="ECO:0000259" key="4">
    <source>
        <dbReference type="PROSITE" id="PS50995"/>
    </source>
</evidence>
<evidence type="ECO:0000256" key="3">
    <source>
        <dbReference type="ARBA" id="ARBA00023163"/>
    </source>
</evidence>
<evidence type="ECO:0000313" key="6">
    <source>
        <dbReference type="Proteomes" id="UP000264589"/>
    </source>
</evidence>